<dbReference type="Proteomes" id="UP000524321">
    <property type="component" value="Unassembled WGS sequence"/>
</dbReference>
<dbReference type="RefSeq" id="WP_120177949.1">
    <property type="nucleotide sequence ID" value="NZ_CAXSSN010000033.1"/>
</dbReference>
<reference evidence="2 3" key="1">
    <citation type="journal article" date="2016" name="Nat. Biotechnol.">
        <title>Measurement of bacterial replication rates in microbial communities.</title>
        <authorList>
            <person name="Brown C.T."/>
            <person name="Olm M.R."/>
            <person name="Thomas B.C."/>
            <person name="Banfield J.F."/>
        </authorList>
    </citation>
    <scope>NUCLEOTIDE SEQUENCE [LARGE SCALE GENOMIC DNA]</scope>
    <source>
        <strain evidence="2">42_262</strain>
    </source>
</reference>
<comment type="caution">
    <text evidence="2">The sequence shown here is derived from an EMBL/GenBank/DDBJ whole genome shotgun (WGS) entry which is preliminary data.</text>
</comment>
<protein>
    <recommendedName>
        <fullName evidence="5">Lipoprotein</fullName>
    </recommendedName>
</protein>
<dbReference type="EMBL" id="JABWDJ010000015">
    <property type="protein sequence ID" value="NVB73056.1"/>
    <property type="molecule type" value="Genomic_DNA"/>
</dbReference>
<accession>A0A1Q6JL85</accession>
<name>A0A1Q6JL85_PHOVU</name>
<dbReference type="Proteomes" id="UP000186631">
    <property type="component" value="Unassembled WGS sequence"/>
</dbReference>
<evidence type="ECO:0000313" key="2">
    <source>
        <dbReference type="EMBL" id="OKZ53854.1"/>
    </source>
</evidence>
<proteinExistence type="predicted"/>
<dbReference type="AlphaFoldDB" id="A0A1Q6JL85"/>
<reference evidence="1 4" key="2">
    <citation type="submission" date="2020-04" db="EMBL/GenBank/DDBJ databases">
        <authorList>
            <person name="Pieper L."/>
        </authorList>
    </citation>
    <scope>NUCLEOTIDE SEQUENCE [LARGE SCALE GENOMIC DNA]</scope>
    <source>
        <strain evidence="1 4">B33</strain>
    </source>
</reference>
<organism evidence="2 3">
    <name type="scientific">Phocaeicola vulgatus</name>
    <name type="common">Bacteroides vulgatus</name>
    <dbReference type="NCBI Taxonomy" id="821"/>
    <lineage>
        <taxon>Bacteria</taxon>
        <taxon>Pseudomonadati</taxon>
        <taxon>Bacteroidota</taxon>
        <taxon>Bacteroidia</taxon>
        <taxon>Bacteroidales</taxon>
        <taxon>Bacteroidaceae</taxon>
        <taxon>Phocaeicola</taxon>
    </lineage>
</organism>
<dbReference type="PROSITE" id="PS51257">
    <property type="entry name" value="PROKAR_LIPOPROTEIN"/>
    <property type="match status" value="1"/>
</dbReference>
<reference evidence="1 4" key="3">
    <citation type="submission" date="2020-07" db="EMBL/GenBank/DDBJ databases">
        <title>Bacterial metabolism rescues the inhibition of intestinal drug absorption by food and drug additives.</title>
        <authorList>
            <person name="Zou L."/>
            <person name="Spanogiannopoulos P."/>
            <person name="Chien H.-C."/>
            <person name="Pieper L.M."/>
            <person name="Cai W."/>
            <person name="Khuri N."/>
            <person name="Pottel J."/>
            <person name="Vora B."/>
            <person name="Ni Z."/>
            <person name="Tsakalozou E."/>
            <person name="Zhang W."/>
            <person name="Shoichet B.K."/>
            <person name="Giacomini K.M."/>
            <person name="Turnbaugh P.J."/>
        </authorList>
    </citation>
    <scope>NUCLEOTIDE SEQUENCE [LARGE SCALE GENOMIC DNA]</scope>
    <source>
        <strain evidence="1 4">B33</strain>
    </source>
</reference>
<evidence type="ECO:0000313" key="3">
    <source>
        <dbReference type="Proteomes" id="UP000186631"/>
    </source>
</evidence>
<evidence type="ECO:0000313" key="1">
    <source>
        <dbReference type="EMBL" id="NVB73056.1"/>
    </source>
</evidence>
<gene>
    <name evidence="2" type="ORF">BHV80_03340</name>
    <name evidence="1" type="ORF">HUV05_05865</name>
</gene>
<dbReference type="EMBL" id="MNQV01000077">
    <property type="protein sequence ID" value="OKZ53854.1"/>
    <property type="molecule type" value="Genomic_DNA"/>
</dbReference>
<evidence type="ECO:0000313" key="4">
    <source>
        <dbReference type="Proteomes" id="UP000524321"/>
    </source>
</evidence>
<sequence length="110" mass="12657">MRIIILLIISMGLFLSCGNGKKLPNVGDKVYVVQECLSAVSEDDFAELNKVCNRKDESRLEEMILSEKVFILNPTNECKLIEAKFGKYKIRVKVDWDKEIDLWVASEFIK</sequence>
<evidence type="ECO:0008006" key="5">
    <source>
        <dbReference type="Google" id="ProtNLM"/>
    </source>
</evidence>